<reference evidence="2 3" key="2">
    <citation type="submission" date="2019-05" db="EMBL/GenBank/DDBJ databases">
        <authorList>
            <person name="Lianzixin W."/>
        </authorList>
    </citation>
    <scope>NUCLEOTIDE SEQUENCE [LARGE SCALE GENOMIC DNA]</scope>
    <source>
        <strain evidence="2 3">EC11</strain>
    </source>
</reference>
<dbReference type="Gene3D" id="3.40.50.2000">
    <property type="entry name" value="Glycogen Phosphorylase B"/>
    <property type="match status" value="2"/>
</dbReference>
<reference evidence="3" key="1">
    <citation type="submission" date="2019-05" db="EMBL/GenBank/DDBJ databases">
        <title>Flavobacterium profundi sp. nov., isolated from a deep-sea seamount.</title>
        <authorList>
            <person name="Zhang D.-C."/>
        </authorList>
    </citation>
    <scope>NUCLEOTIDE SEQUENCE [LARGE SCALE GENOMIC DNA]</scope>
    <source>
        <strain evidence="3">EC11</strain>
    </source>
</reference>
<accession>A0ABX0IQQ1</accession>
<protein>
    <submittedName>
        <fullName evidence="2">Glycosyltransferase family 4 protein</fullName>
    </submittedName>
</protein>
<evidence type="ECO:0000313" key="2">
    <source>
        <dbReference type="EMBL" id="NHN26182.1"/>
    </source>
</evidence>
<dbReference type="CDD" id="cd03801">
    <property type="entry name" value="GT4_PimA-like"/>
    <property type="match status" value="1"/>
</dbReference>
<name>A0ABX0IQQ1_9FLAO</name>
<dbReference type="SUPFAM" id="SSF53756">
    <property type="entry name" value="UDP-Glycosyltransferase/glycogen phosphorylase"/>
    <property type="match status" value="1"/>
</dbReference>
<feature type="domain" description="Glycosyl transferase family 1" evidence="1">
    <location>
        <begin position="162"/>
        <end position="307"/>
    </location>
</feature>
<proteinExistence type="predicted"/>
<keyword evidence="3" id="KW-1185">Reference proteome</keyword>
<dbReference type="EMBL" id="VEVQ02000006">
    <property type="protein sequence ID" value="NHN26182.1"/>
    <property type="molecule type" value="Genomic_DNA"/>
</dbReference>
<dbReference type="RefSeq" id="WP_140962509.1">
    <property type="nucleotide sequence ID" value="NZ_VEVQ02000006.1"/>
</dbReference>
<sequence length="336" mass="38735">MKSLLYIGNKLSKHGFNKTTVETLETSFEEEGYKVYSVSDKKSFFFRILDMIFTLIKLSRKIDYVLIDTYSTKAFWYAFFTSQLARMFAIKYIPILHGGNLPNRLQKNPFLSQLVFKNAYKNVAPSNYLKSEFEKESFTNVIYIPNTIEIEKYTLKVRKDFQPKLLWVRAFASIYNPEMAVQVLFELQKEYPNASLTMVGPDKDGSLFETQKKADDLGVKVTFTGQLSKETWWQLASEHDVFINTTHFDNTPISVMEAMALGLPVVSTNVGGLPYLLTDSKNALLVNDANVEEMCVAIKKIILNTSETILMTQHARELVEKMDWKVIKRQWNSLLQ</sequence>
<organism evidence="2 3">
    <name type="scientific">Flavobacterium jejuense</name>
    <dbReference type="NCBI Taxonomy" id="1544455"/>
    <lineage>
        <taxon>Bacteria</taxon>
        <taxon>Pseudomonadati</taxon>
        <taxon>Bacteroidota</taxon>
        <taxon>Flavobacteriia</taxon>
        <taxon>Flavobacteriales</taxon>
        <taxon>Flavobacteriaceae</taxon>
        <taxon>Flavobacterium</taxon>
    </lineage>
</organism>
<dbReference type="Pfam" id="PF00534">
    <property type="entry name" value="Glycos_transf_1"/>
    <property type="match status" value="1"/>
</dbReference>
<comment type="caution">
    <text evidence="2">The sequence shown here is derived from an EMBL/GenBank/DDBJ whole genome shotgun (WGS) entry which is preliminary data.</text>
</comment>
<evidence type="ECO:0000259" key="1">
    <source>
        <dbReference type="Pfam" id="PF00534"/>
    </source>
</evidence>
<gene>
    <name evidence="2" type="ORF">FIA58_010885</name>
</gene>
<dbReference type="Proteomes" id="UP000817854">
    <property type="component" value="Unassembled WGS sequence"/>
</dbReference>
<dbReference type="InterPro" id="IPR001296">
    <property type="entry name" value="Glyco_trans_1"/>
</dbReference>
<dbReference type="PANTHER" id="PTHR12526:SF630">
    <property type="entry name" value="GLYCOSYLTRANSFERASE"/>
    <property type="match status" value="1"/>
</dbReference>
<reference evidence="2 3" key="3">
    <citation type="submission" date="2020-02" db="EMBL/GenBank/DDBJ databases">
        <title>Flavobacterium profundi sp. nov., isolated from a deep-sea seamount.</title>
        <authorList>
            <person name="Zhang D.-C."/>
        </authorList>
    </citation>
    <scope>NUCLEOTIDE SEQUENCE [LARGE SCALE GENOMIC DNA]</scope>
    <source>
        <strain evidence="2 3">EC11</strain>
    </source>
</reference>
<evidence type="ECO:0000313" key="3">
    <source>
        <dbReference type="Proteomes" id="UP000817854"/>
    </source>
</evidence>
<dbReference type="PANTHER" id="PTHR12526">
    <property type="entry name" value="GLYCOSYLTRANSFERASE"/>
    <property type="match status" value="1"/>
</dbReference>